<keyword evidence="4" id="KW-1185">Reference proteome</keyword>
<dbReference type="VEuPathDB" id="FungiDB:LCOR_06896.1"/>
<sequence>MSCSITEAIKEPLKVIDTLFADYIQDPAATPNAFDPSQTFADLFANEEARSQIPSINNTPVKQLPKNTLVRFRCMVQDTGLGQEMFVSAYKDQDKVMCYRYTEDPVDVNFDIHDIPSDYLSERTLVYCVSPPGETQWLKRRLYKKEEEGNLESAIDQLHISQQDQQQPQHKKYPLPNTPHVSAAVKFYTSADSLRVGQLVDVIGVLGHHDAPSEEQSMQHDAMEQAGFDASHLSLENIPVVHAITFRSLDEGSKKKAFDAQDLPHHDIRAKLIDYLSTVLGGDKLAAEFLLLSLVSRVTAKNRGVKIGHFTLNLVNFPDTEAAKQSANNMYAPQNNATKLLSSLLETLVHHCIALPLSIDLLNKSNFSPKSVNENLEAGMLQLTNGTVVLVDETALTEGKLGDTGVRNVQALSNIINHQSLSYIFPYSQFDFDTDLVVLTLSHGKSMLPNHCTLRLEPQYNVDELPPMDEDMLDYFRMYIEDLRHAEYEIPEQVSEYIQTTFVNDRKTASANGTPLPSQDDLMLRVSLARMVSLSFGERVLSKESYDHAMRLDTSRKARTGTQTTGEK</sequence>
<dbReference type="OrthoDB" id="329666at2759"/>
<dbReference type="GO" id="GO:0006261">
    <property type="term" value="P:DNA-templated DNA replication"/>
    <property type="evidence" value="ECO:0007669"/>
    <property type="project" value="TreeGrafter"/>
</dbReference>
<protein>
    <submittedName>
        <fullName evidence="3">Mini-chromosome maintenance complex-bindingprotein</fullName>
    </submittedName>
</protein>
<comment type="subcellular location">
    <subcellularLocation>
        <location evidence="1">Nucleus</location>
    </subcellularLocation>
</comment>
<dbReference type="PANTHER" id="PTHR13489">
    <property type="entry name" value="MINI-CHROMOSOME MAINTENANCE COMPLEX-BINDING PROTEIN"/>
    <property type="match status" value="1"/>
</dbReference>
<dbReference type="PANTHER" id="PTHR13489:SF0">
    <property type="entry name" value="MINI-CHROMOSOME MAINTENANCE COMPLEX-BINDING PROTEIN"/>
    <property type="match status" value="1"/>
</dbReference>
<dbReference type="Proteomes" id="UP000027586">
    <property type="component" value="Unassembled WGS sequence"/>
</dbReference>
<evidence type="ECO:0000313" key="4">
    <source>
        <dbReference type="Proteomes" id="UP000027586"/>
    </source>
</evidence>
<evidence type="ECO:0000313" key="3">
    <source>
        <dbReference type="EMBL" id="CDH55783.1"/>
    </source>
</evidence>
<proteinExistence type="predicted"/>
<dbReference type="STRING" id="1263082.A0A068S077"/>
<comment type="caution">
    <text evidence="3">The sequence shown here is derived from an EMBL/GenBank/DDBJ whole genome shotgun (WGS) entry which is preliminary data.</text>
</comment>
<dbReference type="GO" id="GO:0005634">
    <property type="term" value="C:nucleus"/>
    <property type="evidence" value="ECO:0007669"/>
    <property type="project" value="UniProtKB-SubCell"/>
</dbReference>
<evidence type="ECO:0000256" key="1">
    <source>
        <dbReference type="ARBA" id="ARBA00004123"/>
    </source>
</evidence>
<dbReference type="Pfam" id="PF09739">
    <property type="entry name" value="MCM_bind"/>
    <property type="match status" value="2"/>
</dbReference>
<organism evidence="3 4">
    <name type="scientific">Lichtheimia corymbifera JMRC:FSU:9682</name>
    <dbReference type="NCBI Taxonomy" id="1263082"/>
    <lineage>
        <taxon>Eukaryota</taxon>
        <taxon>Fungi</taxon>
        <taxon>Fungi incertae sedis</taxon>
        <taxon>Mucoromycota</taxon>
        <taxon>Mucoromycotina</taxon>
        <taxon>Mucoromycetes</taxon>
        <taxon>Mucorales</taxon>
        <taxon>Lichtheimiaceae</taxon>
        <taxon>Lichtheimia</taxon>
    </lineage>
</organism>
<dbReference type="EMBL" id="CBTN010000032">
    <property type="protein sequence ID" value="CDH55783.1"/>
    <property type="molecule type" value="Genomic_DNA"/>
</dbReference>
<evidence type="ECO:0000256" key="2">
    <source>
        <dbReference type="ARBA" id="ARBA00023242"/>
    </source>
</evidence>
<dbReference type="GO" id="GO:0003682">
    <property type="term" value="F:chromatin binding"/>
    <property type="evidence" value="ECO:0007669"/>
    <property type="project" value="TreeGrafter"/>
</dbReference>
<keyword evidence="2" id="KW-0539">Nucleus</keyword>
<dbReference type="InterPro" id="IPR019140">
    <property type="entry name" value="MCM_complex-bd"/>
</dbReference>
<dbReference type="AlphaFoldDB" id="A0A068S077"/>
<reference evidence="3" key="1">
    <citation type="submission" date="2013-08" db="EMBL/GenBank/DDBJ databases">
        <title>Gene expansion shapes genome architecture in the human pathogen Lichtheimia corymbifera: an evolutionary genomics analysis in the ancient terrestrial Mucorales (Mucoromycotina).</title>
        <authorList>
            <person name="Schwartze V.U."/>
            <person name="Winter S."/>
            <person name="Shelest E."/>
            <person name="Marcet-Houben M."/>
            <person name="Horn F."/>
            <person name="Wehner S."/>
            <person name="Hoffmann K."/>
            <person name="Riege K."/>
            <person name="Sammeth M."/>
            <person name="Nowrousian M."/>
            <person name="Valiante V."/>
            <person name="Linde J."/>
            <person name="Jacobsen I.D."/>
            <person name="Marz M."/>
            <person name="Brakhage A.A."/>
            <person name="Gabaldon T."/>
            <person name="Bocker S."/>
            <person name="Voigt K."/>
        </authorList>
    </citation>
    <scope>NUCLEOTIDE SEQUENCE [LARGE SCALE GENOMIC DNA]</scope>
    <source>
        <strain evidence="3">FSU 9682</strain>
    </source>
</reference>
<accession>A0A068S077</accession>
<gene>
    <name evidence="3" type="ORF">LCOR_06896.1</name>
</gene>
<name>A0A068S077_9FUNG</name>